<dbReference type="Gene3D" id="3.40.50.300">
    <property type="entry name" value="P-loop containing nucleotide triphosphate hydrolases"/>
    <property type="match status" value="2"/>
</dbReference>
<dbReference type="Pfam" id="PF14520">
    <property type="entry name" value="HHH_5"/>
    <property type="match status" value="1"/>
</dbReference>
<keyword evidence="7 11" id="KW-0234">DNA repair</keyword>
<evidence type="ECO:0000256" key="7">
    <source>
        <dbReference type="ARBA" id="ARBA00023204"/>
    </source>
</evidence>
<dbReference type="SMART" id="SM00487">
    <property type="entry name" value="DEXDc"/>
    <property type="match status" value="1"/>
</dbReference>
<dbReference type="InterPro" id="IPR022965">
    <property type="entry name" value="Helicase_Hel308"/>
</dbReference>
<dbReference type="PANTHER" id="PTHR47961">
    <property type="entry name" value="DNA POLYMERASE THETA, PUTATIVE (AFU_ORTHOLOGUE AFUA_1G05260)-RELATED"/>
    <property type="match status" value="1"/>
</dbReference>
<keyword evidence="3 11" id="KW-0378">Hydrolase</keyword>
<evidence type="ECO:0000313" key="15">
    <source>
        <dbReference type="Proteomes" id="UP001141422"/>
    </source>
</evidence>
<dbReference type="PANTHER" id="PTHR47961:SF10">
    <property type="entry name" value="ATP-DEPENDENT DNA HELICASE HEL308"/>
    <property type="match status" value="1"/>
</dbReference>
<sequence>MKIDSLPLPISLRTKYSALGITELYPPQAECVDAGLFERKNLLVAIPTASGKTLVAEMAMQKEIADGGKCLYIVPLKALAAEKYEDFSGKEVKVGIATGDPDQRDEYLGRYDIIVATSEKTDSLLRNRSEWLKRISLLVVDEIHLIGDPSRGATLEMVIAKLRYQNPAMQIIGLSATMGNPEELAKWLDAGLITSEWRPVDLREGVYHNGAIHFHGAERIVPTPKKDDDLNLLLDTVGEGGQCLVFVSSRRSAEAYAKRAATVLKKKSTELDGYADRIAKADATPSGKVLANAVRNGAAFHHAGLPRQAREAVEEGFRKGDIQVIASTPTLAAGLNLPARRVIIRDYQRYEAGIGMNPIPVMEYRQMAGRAGRPRLDPYGEAVLIAKDREAVDRLFEEFIDAPAENISSQCQKENELRNHLLALITTGFASTHAEVEGFMEKSFYASQKTTHRRLDRNIGKALEYLVQSGMITEEADGGLWGTQFGVLASRLYLDPETASMLRETLERQEMFSAFGMLHLLCMTPDMFRFYLKASDERLVDQVFCERGDELWCEELSEEFFAAVKTALVAEAWCEEVPEDVICENFGVGAGDIHAVVENLRWLMHAAGRITHEFAPRFDSEVRDLEIRIENGVKEELLPLITLRGIGRVRARRLFDRGITTPEALLLADSRDVVSILGNVLAKNVLEQAAKKTGKAAEFPTLPEEEKIEAVPAAAPAEPKPQKTLFDFGE</sequence>
<evidence type="ECO:0000256" key="5">
    <source>
        <dbReference type="ARBA" id="ARBA00022840"/>
    </source>
</evidence>
<dbReference type="SUPFAM" id="SSF158702">
    <property type="entry name" value="Sec63 N-terminal domain-like"/>
    <property type="match status" value="1"/>
</dbReference>
<dbReference type="InterPro" id="IPR050474">
    <property type="entry name" value="Hel308_SKI2-like"/>
</dbReference>
<dbReference type="Pfam" id="PF20470">
    <property type="entry name" value="HTH_61"/>
    <property type="match status" value="1"/>
</dbReference>
<evidence type="ECO:0000256" key="10">
    <source>
        <dbReference type="ARBA" id="ARBA00048988"/>
    </source>
</evidence>
<dbReference type="InterPro" id="IPR046931">
    <property type="entry name" value="HTH_61"/>
</dbReference>
<dbReference type="InterPro" id="IPR011545">
    <property type="entry name" value="DEAD/DEAH_box_helicase_dom"/>
</dbReference>
<evidence type="ECO:0000256" key="1">
    <source>
        <dbReference type="ARBA" id="ARBA00022741"/>
    </source>
</evidence>
<feature type="binding site" evidence="11">
    <location>
        <position position="28"/>
    </location>
    <ligand>
        <name>ATP</name>
        <dbReference type="ChEBI" id="CHEBI:30616"/>
    </ligand>
</feature>
<keyword evidence="15" id="KW-1185">Reference proteome</keyword>
<dbReference type="InterPro" id="IPR014001">
    <property type="entry name" value="Helicase_ATP-bd"/>
</dbReference>
<dbReference type="InterPro" id="IPR048772">
    <property type="entry name" value="Hel308-like_dom4"/>
</dbReference>
<dbReference type="Pfam" id="PF00270">
    <property type="entry name" value="DEAD"/>
    <property type="match status" value="1"/>
</dbReference>
<evidence type="ECO:0000256" key="2">
    <source>
        <dbReference type="ARBA" id="ARBA00022763"/>
    </source>
</evidence>
<dbReference type="SUPFAM" id="SSF46785">
    <property type="entry name" value="Winged helix' DNA-binding domain"/>
    <property type="match status" value="1"/>
</dbReference>
<dbReference type="CDD" id="cd18795">
    <property type="entry name" value="SF2_C_Ski2"/>
    <property type="match status" value="1"/>
</dbReference>
<comment type="caution">
    <text evidence="14">The sequence shown here is derived from an EMBL/GenBank/DDBJ whole genome shotgun (WGS) entry which is preliminary data.</text>
</comment>
<feature type="domain" description="Helicase ATP-binding" evidence="12">
    <location>
        <begin position="33"/>
        <end position="196"/>
    </location>
</feature>
<dbReference type="Pfam" id="PF21280">
    <property type="entry name" value="Helicase_dom4_arc"/>
    <property type="match status" value="1"/>
</dbReference>
<dbReference type="EC" id="5.6.2.4" evidence="11"/>
<dbReference type="CDD" id="cd18028">
    <property type="entry name" value="DEXHc_archSki2"/>
    <property type="match status" value="1"/>
</dbReference>
<dbReference type="InterPro" id="IPR036390">
    <property type="entry name" value="WH_DNA-bd_sf"/>
</dbReference>
<protein>
    <recommendedName>
        <fullName evidence="11">ATP-dependent DNA helicase Hel308</fullName>
        <ecNumber evidence="11">5.6.2.4</ecNumber>
    </recommendedName>
    <alternativeName>
        <fullName evidence="11">DNA 3'-5' helicase Hel308</fullName>
    </alternativeName>
</protein>
<keyword evidence="6 11" id="KW-0238">DNA-binding</keyword>
<keyword evidence="5 11" id="KW-0067">ATP-binding</keyword>
<accession>A0ABT4IDR1</accession>
<evidence type="ECO:0000256" key="3">
    <source>
        <dbReference type="ARBA" id="ARBA00022801"/>
    </source>
</evidence>
<dbReference type="PROSITE" id="PS51192">
    <property type="entry name" value="HELICASE_ATP_BIND_1"/>
    <property type="match status" value="1"/>
</dbReference>
<dbReference type="RefSeq" id="WP_268924080.1">
    <property type="nucleotide sequence ID" value="NZ_JAPTGB010000002.1"/>
</dbReference>
<keyword evidence="8 11" id="KW-0413">Isomerase</keyword>
<dbReference type="GO" id="GO:0016787">
    <property type="term" value="F:hydrolase activity"/>
    <property type="evidence" value="ECO:0007669"/>
    <property type="project" value="UniProtKB-KW"/>
</dbReference>
<keyword evidence="4 11" id="KW-0347">Helicase</keyword>
<evidence type="ECO:0000256" key="9">
    <source>
        <dbReference type="ARBA" id="ARBA00034617"/>
    </source>
</evidence>
<comment type="function">
    <text evidence="11">DNA-dependent ATPase and 3'-5' DNA helicase that may be involved in repair of stalled replication forks.</text>
</comment>
<dbReference type="InterPro" id="IPR001650">
    <property type="entry name" value="Helicase_C-like"/>
</dbReference>
<dbReference type="EMBL" id="JAPTGB010000002">
    <property type="protein sequence ID" value="MCZ0859862.1"/>
    <property type="molecule type" value="Genomic_DNA"/>
</dbReference>
<evidence type="ECO:0000256" key="8">
    <source>
        <dbReference type="ARBA" id="ARBA00023235"/>
    </source>
</evidence>
<dbReference type="Gene3D" id="1.10.3380.30">
    <property type="match status" value="1"/>
</dbReference>
<dbReference type="SMART" id="SM00490">
    <property type="entry name" value="HELICc"/>
    <property type="match status" value="1"/>
</dbReference>
<dbReference type="InterPro" id="IPR027417">
    <property type="entry name" value="P-loop_NTPase"/>
</dbReference>
<dbReference type="HAMAP" id="MF_00442">
    <property type="entry name" value="Helicase_Hel308"/>
    <property type="match status" value="1"/>
</dbReference>
<feature type="domain" description="Helicase C-terminal" evidence="13">
    <location>
        <begin position="229"/>
        <end position="415"/>
    </location>
</feature>
<proteinExistence type="inferred from homology"/>
<name>A0ABT4IDR1_9EURY</name>
<dbReference type="GO" id="GO:0003678">
    <property type="term" value="F:DNA helicase activity"/>
    <property type="evidence" value="ECO:0007669"/>
    <property type="project" value="UniProtKB-EC"/>
</dbReference>
<evidence type="ECO:0000256" key="4">
    <source>
        <dbReference type="ARBA" id="ARBA00022806"/>
    </source>
</evidence>
<dbReference type="Gene3D" id="1.10.150.20">
    <property type="entry name" value="5' to 3' exonuclease, C-terminal subdomain"/>
    <property type="match status" value="1"/>
</dbReference>
<comment type="catalytic activity">
    <reaction evidence="9 11">
        <text>Couples ATP hydrolysis with the unwinding of duplex DNA by translocating in the 3'-5' direction.</text>
        <dbReference type="EC" id="5.6.2.4"/>
    </reaction>
</comment>
<keyword evidence="2 11" id="KW-0227">DNA damage</keyword>
<evidence type="ECO:0000259" key="13">
    <source>
        <dbReference type="PROSITE" id="PS51194"/>
    </source>
</evidence>
<evidence type="ECO:0000256" key="11">
    <source>
        <dbReference type="HAMAP-Rule" id="MF_00442"/>
    </source>
</evidence>
<comment type="catalytic activity">
    <reaction evidence="10 11">
        <text>ATP + H2O = ADP + phosphate + H(+)</text>
        <dbReference type="Rhea" id="RHEA:13065"/>
        <dbReference type="ChEBI" id="CHEBI:15377"/>
        <dbReference type="ChEBI" id="CHEBI:15378"/>
        <dbReference type="ChEBI" id="CHEBI:30616"/>
        <dbReference type="ChEBI" id="CHEBI:43474"/>
        <dbReference type="ChEBI" id="CHEBI:456216"/>
        <dbReference type="EC" id="5.6.2.4"/>
    </reaction>
</comment>
<evidence type="ECO:0000259" key="12">
    <source>
        <dbReference type="PROSITE" id="PS51192"/>
    </source>
</evidence>
<comment type="similarity">
    <text evidence="11">Belongs to the helicase family. Hel308 subfamily.</text>
</comment>
<reference evidence="14" key="1">
    <citation type="submission" date="2022-12" db="EMBL/GenBank/DDBJ databases">
        <title>Isolation and characterisation of novel Methanocorpusculum spp. from native Australian herbivores indicates the genus is ancestrally host-associated.</title>
        <authorList>
            <person name="Volmer J.G."/>
            <person name="Soo R.M."/>
            <person name="Evans P.N."/>
            <person name="Hoedt E.C."/>
            <person name="Astorga Alsina A.L."/>
            <person name="Woodcroft B.J."/>
            <person name="Tyson G.W."/>
            <person name="Hugenholtz P."/>
            <person name="Morrison M."/>
        </authorList>
    </citation>
    <scope>NUCLEOTIDE SEQUENCE</scope>
    <source>
        <strain evidence="14">MG</strain>
    </source>
</reference>
<evidence type="ECO:0000313" key="14">
    <source>
        <dbReference type="EMBL" id="MCZ0859862.1"/>
    </source>
</evidence>
<comment type="subunit">
    <text evidence="11">Monomer.</text>
</comment>
<evidence type="ECO:0000256" key="6">
    <source>
        <dbReference type="ARBA" id="ARBA00023125"/>
    </source>
</evidence>
<dbReference type="SUPFAM" id="SSF52540">
    <property type="entry name" value="P-loop containing nucleoside triphosphate hydrolases"/>
    <property type="match status" value="1"/>
</dbReference>
<dbReference type="NCBIfam" id="NF002654">
    <property type="entry name" value="PRK02362.1"/>
    <property type="match status" value="1"/>
</dbReference>
<dbReference type="PROSITE" id="PS51194">
    <property type="entry name" value="HELICASE_CTER"/>
    <property type="match status" value="1"/>
</dbReference>
<dbReference type="Pfam" id="PF00271">
    <property type="entry name" value="Helicase_C"/>
    <property type="match status" value="1"/>
</dbReference>
<gene>
    <name evidence="11" type="primary">hel308</name>
    <name evidence="14" type="ORF">O0S10_01305</name>
</gene>
<dbReference type="Proteomes" id="UP001141422">
    <property type="component" value="Unassembled WGS sequence"/>
</dbReference>
<keyword evidence="1 11" id="KW-0547">Nucleotide-binding</keyword>
<organism evidence="14 15">
    <name type="scientific">Methanocorpusculum petauri</name>
    <dbReference type="NCBI Taxonomy" id="3002863"/>
    <lineage>
        <taxon>Archaea</taxon>
        <taxon>Methanobacteriati</taxon>
        <taxon>Methanobacteriota</taxon>
        <taxon>Stenosarchaea group</taxon>
        <taxon>Methanomicrobia</taxon>
        <taxon>Methanomicrobiales</taxon>
        <taxon>Methanocorpusculaceae</taxon>
        <taxon>Methanocorpusculum</taxon>
    </lineage>
</organism>